<accession>A0A9D4QU10</accession>
<proteinExistence type="predicted"/>
<evidence type="ECO:0000313" key="2">
    <source>
        <dbReference type="Proteomes" id="UP000828390"/>
    </source>
</evidence>
<comment type="caution">
    <text evidence="1">The sequence shown here is derived from an EMBL/GenBank/DDBJ whole genome shotgun (WGS) entry which is preliminary data.</text>
</comment>
<evidence type="ECO:0000313" key="1">
    <source>
        <dbReference type="EMBL" id="KAH3843013.1"/>
    </source>
</evidence>
<keyword evidence="2" id="KW-1185">Reference proteome</keyword>
<sequence>MYCVDNLYNNYHVTFDKYTNVYVQEYSFKTSFNQKQPFACMQVISKNSTGSVFVTMRPNECNSTQTSTSLSDDDAEGQTLEMKTKCEYKKLTF</sequence>
<organism evidence="1 2">
    <name type="scientific">Dreissena polymorpha</name>
    <name type="common">Zebra mussel</name>
    <name type="synonym">Mytilus polymorpha</name>
    <dbReference type="NCBI Taxonomy" id="45954"/>
    <lineage>
        <taxon>Eukaryota</taxon>
        <taxon>Metazoa</taxon>
        <taxon>Spiralia</taxon>
        <taxon>Lophotrochozoa</taxon>
        <taxon>Mollusca</taxon>
        <taxon>Bivalvia</taxon>
        <taxon>Autobranchia</taxon>
        <taxon>Heteroconchia</taxon>
        <taxon>Euheterodonta</taxon>
        <taxon>Imparidentia</taxon>
        <taxon>Neoheterodontei</taxon>
        <taxon>Myida</taxon>
        <taxon>Dreissenoidea</taxon>
        <taxon>Dreissenidae</taxon>
        <taxon>Dreissena</taxon>
    </lineage>
</organism>
<reference evidence="1" key="2">
    <citation type="submission" date="2020-11" db="EMBL/GenBank/DDBJ databases">
        <authorList>
            <person name="McCartney M.A."/>
            <person name="Auch B."/>
            <person name="Kono T."/>
            <person name="Mallez S."/>
            <person name="Becker A."/>
            <person name="Gohl D.M."/>
            <person name="Silverstein K.A.T."/>
            <person name="Koren S."/>
            <person name="Bechman K.B."/>
            <person name="Herman A."/>
            <person name="Abrahante J.E."/>
            <person name="Garbe J."/>
        </authorList>
    </citation>
    <scope>NUCLEOTIDE SEQUENCE</scope>
    <source>
        <strain evidence="1">Duluth1</strain>
        <tissue evidence="1">Whole animal</tissue>
    </source>
</reference>
<dbReference type="Proteomes" id="UP000828390">
    <property type="component" value="Unassembled WGS sequence"/>
</dbReference>
<name>A0A9D4QU10_DREPO</name>
<dbReference type="EMBL" id="JAIWYP010000004">
    <property type="protein sequence ID" value="KAH3843013.1"/>
    <property type="molecule type" value="Genomic_DNA"/>
</dbReference>
<protein>
    <submittedName>
        <fullName evidence="1">Uncharacterized protein</fullName>
    </submittedName>
</protein>
<gene>
    <name evidence="1" type="ORF">DPMN_116519</name>
</gene>
<dbReference type="AlphaFoldDB" id="A0A9D4QU10"/>
<reference evidence="1" key="1">
    <citation type="journal article" date="2019" name="bioRxiv">
        <title>The Genome of the Zebra Mussel, Dreissena polymorpha: A Resource for Invasive Species Research.</title>
        <authorList>
            <person name="McCartney M.A."/>
            <person name="Auch B."/>
            <person name="Kono T."/>
            <person name="Mallez S."/>
            <person name="Zhang Y."/>
            <person name="Obille A."/>
            <person name="Becker A."/>
            <person name="Abrahante J.E."/>
            <person name="Garbe J."/>
            <person name="Badalamenti J.P."/>
            <person name="Herman A."/>
            <person name="Mangelson H."/>
            <person name="Liachko I."/>
            <person name="Sullivan S."/>
            <person name="Sone E.D."/>
            <person name="Koren S."/>
            <person name="Silverstein K.A.T."/>
            <person name="Beckman K.B."/>
            <person name="Gohl D.M."/>
        </authorList>
    </citation>
    <scope>NUCLEOTIDE SEQUENCE</scope>
    <source>
        <strain evidence="1">Duluth1</strain>
        <tissue evidence="1">Whole animal</tissue>
    </source>
</reference>